<protein>
    <recommendedName>
        <fullName evidence="3">CCHC-type domain-containing protein</fullName>
    </recommendedName>
</protein>
<dbReference type="SMART" id="SM00343">
    <property type="entry name" value="ZnF_C2HC"/>
    <property type="match status" value="1"/>
</dbReference>
<evidence type="ECO:0000256" key="2">
    <source>
        <dbReference type="SAM" id="MobiDB-lite"/>
    </source>
</evidence>
<evidence type="ECO:0000259" key="3">
    <source>
        <dbReference type="PROSITE" id="PS50158"/>
    </source>
</evidence>
<dbReference type="SUPFAM" id="SSF57756">
    <property type="entry name" value="Retrovirus zinc finger-like domains"/>
    <property type="match status" value="1"/>
</dbReference>
<reference evidence="4 5" key="1">
    <citation type="journal article" date="2024" name="G3 (Bethesda)">
        <title>Genome assembly of Hibiscus sabdariffa L. provides insights into metabolisms of medicinal natural products.</title>
        <authorList>
            <person name="Kim T."/>
        </authorList>
    </citation>
    <scope>NUCLEOTIDE SEQUENCE [LARGE SCALE GENOMIC DNA]</scope>
    <source>
        <strain evidence="4">TK-2024</strain>
        <tissue evidence="4">Old leaves</tissue>
    </source>
</reference>
<dbReference type="Proteomes" id="UP001472677">
    <property type="component" value="Unassembled WGS sequence"/>
</dbReference>
<dbReference type="InterPro" id="IPR036875">
    <property type="entry name" value="Znf_CCHC_sf"/>
</dbReference>
<evidence type="ECO:0000313" key="4">
    <source>
        <dbReference type="EMBL" id="KAK8593182.1"/>
    </source>
</evidence>
<keyword evidence="5" id="KW-1185">Reference proteome</keyword>
<dbReference type="PROSITE" id="PS50158">
    <property type="entry name" value="ZF_CCHC"/>
    <property type="match status" value="1"/>
</dbReference>
<evidence type="ECO:0000313" key="5">
    <source>
        <dbReference type="Proteomes" id="UP001472677"/>
    </source>
</evidence>
<feature type="region of interest" description="Disordered" evidence="2">
    <location>
        <begin position="1"/>
        <end position="39"/>
    </location>
</feature>
<gene>
    <name evidence="4" type="ORF">V6N12_045267</name>
</gene>
<dbReference type="PANTHER" id="PTHR31286:SF99">
    <property type="entry name" value="DUF4283 DOMAIN-CONTAINING PROTEIN"/>
    <property type="match status" value="1"/>
</dbReference>
<accession>A0ABR2G294</accession>
<organism evidence="4 5">
    <name type="scientific">Hibiscus sabdariffa</name>
    <name type="common">roselle</name>
    <dbReference type="NCBI Taxonomy" id="183260"/>
    <lineage>
        <taxon>Eukaryota</taxon>
        <taxon>Viridiplantae</taxon>
        <taxon>Streptophyta</taxon>
        <taxon>Embryophyta</taxon>
        <taxon>Tracheophyta</taxon>
        <taxon>Spermatophyta</taxon>
        <taxon>Magnoliopsida</taxon>
        <taxon>eudicotyledons</taxon>
        <taxon>Gunneridae</taxon>
        <taxon>Pentapetalae</taxon>
        <taxon>rosids</taxon>
        <taxon>malvids</taxon>
        <taxon>Malvales</taxon>
        <taxon>Malvaceae</taxon>
        <taxon>Malvoideae</taxon>
        <taxon>Hibiscus</taxon>
    </lineage>
</organism>
<feature type="region of interest" description="Disordered" evidence="2">
    <location>
        <begin position="181"/>
        <end position="220"/>
    </location>
</feature>
<sequence length="368" mass="41472">MDDMSRTEDLAINPLNPKKPRRQDNDPLDKGGSSVSESDPSVTYLAVCNNDYHTKCLLQRYVYGRIERGSKFSLKKSRPNDSSQTPRWSITILPLNHGRQTSRHYNPIRASLLLGYDYLIDYQTENGCRDRFARMAIRIDLNKPLVSKLLVNGKVQVVEYESLPTICFNCGKYDHVSDTCPKKTPDPGHGNSVTPEPVQPHDSSSSAYEPWMQVDKRQRRPVRKLQAKELKRNDMEFVGSHFNPIYEDDEDVHVIEGVTLNDFPIVTRSGSKVSSSRNALSLLKTTHLDKSRRLAIVLPENLDPNPCLVAGNPGDPSVSDNTFILGDLPDTHTKLSPNSVAYELRQYQASLVTKVVEPVEAHEADMLE</sequence>
<feature type="domain" description="CCHC-type" evidence="3">
    <location>
        <begin position="167"/>
        <end position="182"/>
    </location>
</feature>
<keyword evidence="1" id="KW-0479">Metal-binding</keyword>
<comment type="caution">
    <text evidence="4">The sequence shown here is derived from an EMBL/GenBank/DDBJ whole genome shotgun (WGS) entry which is preliminary data.</text>
</comment>
<keyword evidence="1" id="KW-0863">Zinc-finger</keyword>
<keyword evidence="1" id="KW-0862">Zinc</keyword>
<dbReference type="InterPro" id="IPR001878">
    <property type="entry name" value="Znf_CCHC"/>
</dbReference>
<name>A0ABR2G294_9ROSI</name>
<dbReference type="EMBL" id="JBBPBM010000003">
    <property type="protein sequence ID" value="KAK8593182.1"/>
    <property type="molecule type" value="Genomic_DNA"/>
</dbReference>
<evidence type="ECO:0000256" key="1">
    <source>
        <dbReference type="PROSITE-ProRule" id="PRU00047"/>
    </source>
</evidence>
<proteinExistence type="predicted"/>
<dbReference type="InterPro" id="IPR040256">
    <property type="entry name" value="At4g02000-like"/>
</dbReference>
<dbReference type="PANTHER" id="PTHR31286">
    <property type="entry name" value="GLYCINE-RICH CELL WALL STRUCTURAL PROTEIN 1.8-LIKE"/>
    <property type="match status" value="1"/>
</dbReference>